<dbReference type="RefSeq" id="WP_215820015.1">
    <property type="nucleotide sequence ID" value="NZ_JAGSOY010000026.1"/>
</dbReference>
<evidence type="ECO:0000313" key="4">
    <source>
        <dbReference type="EMBL" id="MBU2711859.1"/>
    </source>
</evidence>
<protein>
    <submittedName>
        <fullName evidence="4">Chemotaxis protein CheV</fullName>
    </submittedName>
</protein>
<dbReference type="Pfam" id="PF01584">
    <property type="entry name" value="CheW"/>
    <property type="match status" value="1"/>
</dbReference>
<evidence type="ECO:0000259" key="2">
    <source>
        <dbReference type="PROSITE" id="PS50110"/>
    </source>
</evidence>
<dbReference type="Proteomes" id="UP000690515">
    <property type="component" value="Unassembled WGS sequence"/>
</dbReference>
<proteinExistence type="predicted"/>
<dbReference type="SMART" id="SM00260">
    <property type="entry name" value="CheW"/>
    <property type="match status" value="1"/>
</dbReference>
<dbReference type="PANTHER" id="PTHR47233:SF2">
    <property type="entry name" value="CHEMOTAXIS SIGNAL TRANSDUCTION SYSTEM RESPONSE REGULATOR CHEV"/>
    <property type="match status" value="1"/>
</dbReference>
<dbReference type="Gene3D" id="2.30.30.40">
    <property type="entry name" value="SH3 Domains"/>
    <property type="match status" value="1"/>
</dbReference>
<dbReference type="Pfam" id="PF00072">
    <property type="entry name" value="Response_reg"/>
    <property type="match status" value="1"/>
</dbReference>
<dbReference type="SUPFAM" id="SSF50341">
    <property type="entry name" value="CheW-like"/>
    <property type="match status" value="1"/>
</dbReference>
<dbReference type="PROSITE" id="PS50110">
    <property type="entry name" value="RESPONSE_REGULATORY"/>
    <property type="match status" value="1"/>
</dbReference>
<sequence>MTGISQTNNSNQRHLGQDLLLFRLCGKQRYGINVLKIKEIIPTQKLTQLPHAHPAIVGIAKLRGSPLSVIDLAQAIGLAPLRDAKGKINIIIAEFNRTMQGFLVGEVERIVSLGWQDILPPPKATGRGSYVTGVTSLDKDMVEIIDVEKVLNEVVPEHIGNSTLNLQLLPEQVAVLQDKLIMVVDDSSMARKQVCQTLDNLPVKYVVSNDGKEALDLLRDLHQQGKHVDMIISDIEMPEMDGYTLTREIRKDQDLSSTYILLHTSLSSNITSAAADASGANAALTKFVSEELSSIVLKALESP</sequence>
<dbReference type="EMBL" id="JAGSOY010000026">
    <property type="protein sequence ID" value="MBU2711859.1"/>
    <property type="molecule type" value="Genomic_DNA"/>
</dbReference>
<accession>A0ABS5ZCS4</accession>
<evidence type="ECO:0000259" key="3">
    <source>
        <dbReference type="PROSITE" id="PS50851"/>
    </source>
</evidence>
<dbReference type="InterPro" id="IPR024181">
    <property type="entry name" value="Chemotax_regulator_CheV"/>
</dbReference>
<keyword evidence="1" id="KW-0597">Phosphoprotein</keyword>
<dbReference type="PROSITE" id="PS50851">
    <property type="entry name" value="CHEW"/>
    <property type="match status" value="1"/>
</dbReference>
<dbReference type="Gene3D" id="3.40.50.2300">
    <property type="match status" value="1"/>
</dbReference>
<feature type="modified residue" description="4-aspartylphosphate" evidence="1">
    <location>
        <position position="234"/>
    </location>
</feature>
<dbReference type="InterPro" id="IPR011006">
    <property type="entry name" value="CheY-like_superfamily"/>
</dbReference>
<feature type="domain" description="CheW-like" evidence="3">
    <location>
        <begin position="16"/>
        <end position="156"/>
    </location>
</feature>
<dbReference type="InterPro" id="IPR001789">
    <property type="entry name" value="Sig_transdc_resp-reg_receiver"/>
</dbReference>
<dbReference type="PIRSF" id="PIRSF002867">
    <property type="entry name" value="CheV"/>
    <property type="match status" value="1"/>
</dbReference>
<dbReference type="SUPFAM" id="SSF52172">
    <property type="entry name" value="CheY-like"/>
    <property type="match status" value="1"/>
</dbReference>
<dbReference type="SMART" id="SM00448">
    <property type="entry name" value="REC"/>
    <property type="match status" value="1"/>
</dbReference>
<keyword evidence="5" id="KW-1185">Reference proteome</keyword>
<feature type="domain" description="Response regulatory" evidence="2">
    <location>
        <begin position="180"/>
        <end position="301"/>
    </location>
</feature>
<name>A0ABS5ZCS4_9GAMM</name>
<comment type="caution">
    <text evidence="4">The sequence shown here is derived from an EMBL/GenBank/DDBJ whole genome shotgun (WGS) entry which is preliminary data.</text>
</comment>
<dbReference type="Gene3D" id="2.40.50.180">
    <property type="entry name" value="CheA-289, Domain 4"/>
    <property type="match status" value="1"/>
</dbReference>
<reference evidence="4 5" key="1">
    <citation type="submission" date="2021-04" db="EMBL/GenBank/DDBJ databases">
        <authorList>
            <person name="Pira H."/>
            <person name="Risdian C."/>
            <person name="Wink J."/>
        </authorList>
    </citation>
    <scope>NUCLEOTIDE SEQUENCE [LARGE SCALE GENOMIC DNA]</scope>
    <source>
        <strain evidence="4 5">WH53</strain>
    </source>
</reference>
<dbReference type="InterPro" id="IPR002545">
    <property type="entry name" value="CheW-lke_dom"/>
</dbReference>
<organism evidence="4 5">
    <name type="scientific">Zooshikella harenae</name>
    <dbReference type="NCBI Taxonomy" id="2827238"/>
    <lineage>
        <taxon>Bacteria</taxon>
        <taxon>Pseudomonadati</taxon>
        <taxon>Pseudomonadota</taxon>
        <taxon>Gammaproteobacteria</taxon>
        <taxon>Oceanospirillales</taxon>
        <taxon>Zooshikellaceae</taxon>
        <taxon>Zooshikella</taxon>
    </lineage>
</organism>
<evidence type="ECO:0000313" key="5">
    <source>
        <dbReference type="Proteomes" id="UP000690515"/>
    </source>
</evidence>
<evidence type="ECO:0000256" key="1">
    <source>
        <dbReference type="PROSITE-ProRule" id="PRU00169"/>
    </source>
</evidence>
<gene>
    <name evidence="4" type="ORF">KCG35_12385</name>
</gene>
<dbReference type="PANTHER" id="PTHR47233">
    <property type="entry name" value="CHEMOTAXIS PROTEIN CHEV"/>
    <property type="match status" value="1"/>
</dbReference>
<dbReference type="InterPro" id="IPR036061">
    <property type="entry name" value="CheW-like_dom_sf"/>
</dbReference>